<organism evidence="2 3">
    <name type="scientific">Sphingobium soli</name>
    <dbReference type="NCBI Taxonomy" id="1591116"/>
    <lineage>
        <taxon>Bacteria</taxon>
        <taxon>Pseudomonadati</taxon>
        <taxon>Pseudomonadota</taxon>
        <taxon>Alphaproteobacteria</taxon>
        <taxon>Sphingomonadales</taxon>
        <taxon>Sphingomonadaceae</taxon>
        <taxon>Sphingobium</taxon>
    </lineage>
</organism>
<evidence type="ECO:0000313" key="3">
    <source>
        <dbReference type="Proteomes" id="UP001198830"/>
    </source>
</evidence>
<sequence length="108" mass="11574">MTATAFRTMRAALLLLPLLAACTSLSPESRLAAGLEDAGLPKDMARCMAKRMASKLTIAQLQKLQSLGTLRKSPSEPLTIEELVHKLRAMGDPQIVAISAKATFSCSF</sequence>
<reference evidence="2 3" key="1">
    <citation type="submission" date="2021-10" db="EMBL/GenBank/DDBJ databases">
        <title>The diversity and Nitrogen Metabolism of Culturable Nitrate-Utilizing Bacteria Within the Oxygen Minimum Zone of the Changjiang (Yangtze River)Estuary.</title>
        <authorList>
            <person name="Zhang D."/>
            <person name="Zheng J."/>
            <person name="Liu S."/>
            <person name="He W."/>
        </authorList>
    </citation>
    <scope>NUCLEOTIDE SEQUENCE [LARGE SCALE GENOMIC DNA]</scope>
    <source>
        <strain evidence="2 3">FXH275-2</strain>
    </source>
</reference>
<dbReference type="PROSITE" id="PS51257">
    <property type="entry name" value="PROKAR_LIPOPROTEIN"/>
    <property type="match status" value="1"/>
</dbReference>
<proteinExistence type="predicted"/>
<accession>A0ABS8GYZ9</accession>
<evidence type="ECO:0000313" key="2">
    <source>
        <dbReference type="EMBL" id="MCC4231504.1"/>
    </source>
</evidence>
<feature type="signal peptide" evidence="1">
    <location>
        <begin position="1"/>
        <end position="32"/>
    </location>
</feature>
<keyword evidence="3" id="KW-1185">Reference proteome</keyword>
<gene>
    <name evidence="2" type="ORF">LL253_02225</name>
</gene>
<dbReference type="RefSeq" id="WP_228226020.1">
    <property type="nucleotide sequence ID" value="NZ_JAJGNP010000001.1"/>
</dbReference>
<name>A0ABS8GYZ9_9SPHN</name>
<evidence type="ECO:0008006" key="4">
    <source>
        <dbReference type="Google" id="ProtNLM"/>
    </source>
</evidence>
<protein>
    <recommendedName>
        <fullName evidence="4">Lipoprotein</fullName>
    </recommendedName>
</protein>
<keyword evidence="1" id="KW-0732">Signal</keyword>
<dbReference type="EMBL" id="JAJGNP010000001">
    <property type="protein sequence ID" value="MCC4231504.1"/>
    <property type="molecule type" value="Genomic_DNA"/>
</dbReference>
<evidence type="ECO:0000256" key="1">
    <source>
        <dbReference type="SAM" id="SignalP"/>
    </source>
</evidence>
<dbReference type="Proteomes" id="UP001198830">
    <property type="component" value="Unassembled WGS sequence"/>
</dbReference>
<feature type="chain" id="PRO_5046269069" description="Lipoprotein" evidence="1">
    <location>
        <begin position="33"/>
        <end position="108"/>
    </location>
</feature>
<comment type="caution">
    <text evidence="2">The sequence shown here is derived from an EMBL/GenBank/DDBJ whole genome shotgun (WGS) entry which is preliminary data.</text>
</comment>